<organism evidence="2 3">
    <name type="scientific">Colocasia esculenta</name>
    <name type="common">Wild taro</name>
    <name type="synonym">Arum esculentum</name>
    <dbReference type="NCBI Taxonomy" id="4460"/>
    <lineage>
        <taxon>Eukaryota</taxon>
        <taxon>Viridiplantae</taxon>
        <taxon>Streptophyta</taxon>
        <taxon>Embryophyta</taxon>
        <taxon>Tracheophyta</taxon>
        <taxon>Spermatophyta</taxon>
        <taxon>Magnoliopsida</taxon>
        <taxon>Liliopsida</taxon>
        <taxon>Araceae</taxon>
        <taxon>Aroideae</taxon>
        <taxon>Colocasieae</taxon>
        <taxon>Colocasia</taxon>
    </lineage>
</organism>
<accession>A0A843UTP6</accession>
<comment type="caution">
    <text evidence="2">The sequence shown here is derived from an EMBL/GenBank/DDBJ whole genome shotgun (WGS) entry which is preliminary data.</text>
</comment>
<evidence type="ECO:0000313" key="2">
    <source>
        <dbReference type="EMBL" id="MQL83129.1"/>
    </source>
</evidence>
<dbReference type="EMBL" id="NMUH01000675">
    <property type="protein sequence ID" value="MQL83129.1"/>
    <property type="molecule type" value="Genomic_DNA"/>
</dbReference>
<protein>
    <submittedName>
        <fullName evidence="2">Uncharacterized protein</fullName>
    </submittedName>
</protein>
<feature type="compositionally biased region" description="Basic and acidic residues" evidence="1">
    <location>
        <begin position="31"/>
        <end position="50"/>
    </location>
</feature>
<dbReference type="AlphaFoldDB" id="A0A843UTP6"/>
<proteinExistence type="predicted"/>
<dbReference type="Proteomes" id="UP000652761">
    <property type="component" value="Unassembled WGS sequence"/>
</dbReference>
<name>A0A843UTP6_COLES</name>
<sequence>MQRRVENEAKISRELSGRLSRRAARDDDDEPGSKDSDFELTEVVEHERATRSRGQAPVGESGDRGNTDIAPQRASPMDSYVLRKQSSTQPKNKQALRVSFT</sequence>
<evidence type="ECO:0000313" key="3">
    <source>
        <dbReference type="Proteomes" id="UP000652761"/>
    </source>
</evidence>
<reference evidence="2" key="1">
    <citation type="submission" date="2017-07" db="EMBL/GenBank/DDBJ databases">
        <title>Taro Niue Genome Assembly and Annotation.</title>
        <authorList>
            <person name="Atibalentja N."/>
            <person name="Keating K."/>
            <person name="Fields C.J."/>
        </authorList>
    </citation>
    <scope>NUCLEOTIDE SEQUENCE</scope>
    <source>
        <strain evidence="2">Niue_2</strain>
        <tissue evidence="2">Leaf</tissue>
    </source>
</reference>
<feature type="region of interest" description="Disordered" evidence="1">
    <location>
        <begin position="1"/>
        <end position="101"/>
    </location>
</feature>
<feature type="compositionally biased region" description="Basic and acidic residues" evidence="1">
    <location>
        <begin position="1"/>
        <end position="16"/>
    </location>
</feature>
<evidence type="ECO:0000256" key="1">
    <source>
        <dbReference type="SAM" id="MobiDB-lite"/>
    </source>
</evidence>
<gene>
    <name evidence="2" type="ORF">Taro_015615</name>
</gene>
<keyword evidence="3" id="KW-1185">Reference proteome</keyword>